<feature type="signal peptide" evidence="1">
    <location>
        <begin position="1"/>
        <end position="18"/>
    </location>
</feature>
<organism evidence="2">
    <name type="scientific">Anopheles triannulatus</name>
    <dbReference type="NCBI Taxonomy" id="58253"/>
    <lineage>
        <taxon>Eukaryota</taxon>
        <taxon>Metazoa</taxon>
        <taxon>Ecdysozoa</taxon>
        <taxon>Arthropoda</taxon>
        <taxon>Hexapoda</taxon>
        <taxon>Insecta</taxon>
        <taxon>Pterygota</taxon>
        <taxon>Neoptera</taxon>
        <taxon>Endopterygota</taxon>
        <taxon>Diptera</taxon>
        <taxon>Nematocera</taxon>
        <taxon>Culicoidea</taxon>
        <taxon>Culicidae</taxon>
        <taxon>Anophelinae</taxon>
        <taxon>Anopheles</taxon>
    </lineage>
</organism>
<dbReference type="AlphaFoldDB" id="A0A2M4B0S3"/>
<keyword evidence="1" id="KW-0732">Signal</keyword>
<protein>
    <submittedName>
        <fullName evidence="2">Putative secreted protein</fullName>
    </submittedName>
</protein>
<dbReference type="EMBL" id="GGFK01013323">
    <property type="protein sequence ID" value="MBW46644.1"/>
    <property type="molecule type" value="Transcribed_RNA"/>
</dbReference>
<proteinExistence type="predicted"/>
<feature type="chain" id="PRO_5014727456" evidence="1">
    <location>
        <begin position="19"/>
        <end position="98"/>
    </location>
</feature>
<name>A0A2M4B0S3_9DIPT</name>
<evidence type="ECO:0000256" key="1">
    <source>
        <dbReference type="SAM" id="SignalP"/>
    </source>
</evidence>
<evidence type="ECO:0000313" key="2">
    <source>
        <dbReference type="EMBL" id="MBW46644.1"/>
    </source>
</evidence>
<accession>A0A2M4B0S3</accession>
<reference evidence="2" key="1">
    <citation type="submission" date="2018-01" db="EMBL/GenBank/DDBJ databases">
        <title>An insight into the sialome of Amazonian anophelines.</title>
        <authorList>
            <person name="Ribeiro J.M."/>
            <person name="Scarpassa V."/>
            <person name="Calvo E."/>
        </authorList>
    </citation>
    <scope>NUCLEOTIDE SEQUENCE</scope>
    <source>
        <tissue evidence="2">Salivary glands</tissue>
    </source>
</reference>
<sequence length="98" mass="10543">MSTIIIIIIIITAHSLHSSLHSNADQVTSIDIAGTEAPDGFSPRGHNCHGRTNLSNKFVIFSVLFRKPIGRCVALPPADSFFCDGICCCLSSLYSAFC</sequence>